<comment type="caution">
    <text evidence="4">The sequence shown here is derived from an EMBL/GenBank/DDBJ whole genome shotgun (WGS) entry which is preliminary data.</text>
</comment>
<dbReference type="EMBL" id="PJQD01000035">
    <property type="protein sequence ID" value="POY73598.1"/>
    <property type="molecule type" value="Genomic_DNA"/>
</dbReference>
<dbReference type="AlphaFoldDB" id="A0A2S5BA00"/>
<dbReference type="STRING" id="741276.A0A2S5BA00"/>
<gene>
    <name evidence="4" type="ORF">BMF94_3131</name>
</gene>
<reference evidence="4 5" key="1">
    <citation type="journal article" date="2018" name="Front. Microbiol.">
        <title>Prospects for Fungal Bioremediation of Acidic Radioactive Waste Sites: Characterization and Genome Sequence of Rhodotorula taiwanensis MD1149.</title>
        <authorList>
            <person name="Tkavc R."/>
            <person name="Matrosova V.Y."/>
            <person name="Grichenko O.E."/>
            <person name="Gostincar C."/>
            <person name="Volpe R.P."/>
            <person name="Klimenkova P."/>
            <person name="Gaidamakova E.K."/>
            <person name="Zhou C.E."/>
            <person name="Stewart B.J."/>
            <person name="Lyman M.G."/>
            <person name="Malfatti S.A."/>
            <person name="Rubinfeld B."/>
            <person name="Courtot M."/>
            <person name="Singh J."/>
            <person name="Dalgard C.L."/>
            <person name="Hamilton T."/>
            <person name="Frey K.G."/>
            <person name="Gunde-Cimerman N."/>
            <person name="Dugan L."/>
            <person name="Daly M.J."/>
        </authorList>
    </citation>
    <scope>NUCLEOTIDE SEQUENCE [LARGE SCALE GENOMIC DNA]</scope>
    <source>
        <strain evidence="4 5">MD1149</strain>
    </source>
</reference>
<dbReference type="Pfam" id="PF07716">
    <property type="entry name" value="bZIP_2"/>
    <property type="match status" value="1"/>
</dbReference>
<feature type="coiled-coil region" evidence="1">
    <location>
        <begin position="444"/>
        <end position="471"/>
    </location>
</feature>
<dbReference type="InterPro" id="IPR046347">
    <property type="entry name" value="bZIP_sf"/>
</dbReference>
<evidence type="ECO:0000256" key="2">
    <source>
        <dbReference type="SAM" id="MobiDB-lite"/>
    </source>
</evidence>
<dbReference type="PROSITE" id="PS50217">
    <property type="entry name" value="BZIP"/>
    <property type="match status" value="1"/>
</dbReference>
<dbReference type="CDD" id="cd12193">
    <property type="entry name" value="bZIP_GCN4"/>
    <property type="match status" value="1"/>
</dbReference>
<name>A0A2S5BA00_9BASI</name>
<feature type="domain" description="BZIP" evidence="3">
    <location>
        <begin position="430"/>
        <end position="477"/>
    </location>
</feature>
<feature type="region of interest" description="Disordered" evidence="2">
    <location>
        <begin position="1"/>
        <end position="55"/>
    </location>
</feature>
<accession>A0A2S5BA00</accession>
<evidence type="ECO:0000313" key="4">
    <source>
        <dbReference type="EMBL" id="POY73598.1"/>
    </source>
</evidence>
<dbReference type="SUPFAM" id="SSF57959">
    <property type="entry name" value="Leucine zipper domain"/>
    <property type="match status" value="1"/>
</dbReference>
<dbReference type="InterPro" id="IPR004827">
    <property type="entry name" value="bZIP"/>
</dbReference>
<evidence type="ECO:0000259" key="3">
    <source>
        <dbReference type="PROSITE" id="PS50217"/>
    </source>
</evidence>
<dbReference type="Proteomes" id="UP000237144">
    <property type="component" value="Unassembled WGS sequence"/>
</dbReference>
<dbReference type="OrthoDB" id="2257100at2759"/>
<protein>
    <recommendedName>
        <fullName evidence="3">BZIP domain-containing protein</fullName>
    </recommendedName>
</protein>
<dbReference type="GO" id="GO:0003700">
    <property type="term" value="F:DNA-binding transcription factor activity"/>
    <property type="evidence" value="ECO:0007669"/>
    <property type="project" value="InterPro"/>
</dbReference>
<evidence type="ECO:0000256" key="1">
    <source>
        <dbReference type="SAM" id="Coils"/>
    </source>
</evidence>
<sequence length="477" mass="49156">MLDASGFLLGHEAQPPHSEGGWAALAPASAELNTSTSVPAPLTTTSGTDGFKNSQSLGQLSSEDLHRFTSFLENITSGPDEASPSTSSAFISPVDSNTGSTFSPVFTSSVDASPLFGSVSLNESFEPLFSTHSHDASVRVNEETKKTNDSEPHFHFSAASLAQSFDAVVAFPAITSGLSGPDSRADPAAFDAALESPLGLASSGSSDPSPLSDFLASPLFSVAGYESAVPSATMSELPLASPVDGYASSGLASGLPWFPPHPATSTTWSSLFGGGGGHDAPTSMAPPSSTGTILRAMPPAPPHPTPLLSGLGSTFSAAPHVNSPLAGPSTLPPVSPASAVAPTPTCAAKKAPNGFRPGELLPLTAPIQERKSLLPSATSRKRKTVGAERALAKRTRTSETPALEEAVAASPMLGDVDESDLPADIVAAVERKRLQNTLSARKSRARKQARLQELEAENDALKARIAELETRLGVYQR</sequence>
<feature type="compositionally biased region" description="Polar residues" evidence="2">
    <location>
        <begin position="31"/>
        <end position="55"/>
    </location>
</feature>
<dbReference type="Gene3D" id="3.30.160.60">
    <property type="entry name" value="Classic Zinc Finger"/>
    <property type="match status" value="1"/>
</dbReference>
<dbReference type="PROSITE" id="PS00036">
    <property type="entry name" value="BZIP_BASIC"/>
    <property type="match status" value="1"/>
</dbReference>
<proteinExistence type="predicted"/>
<feature type="region of interest" description="Disordered" evidence="2">
    <location>
        <begin position="376"/>
        <end position="401"/>
    </location>
</feature>
<evidence type="ECO:0000313" key="5">
    <source>
        <dbReference type="Proteomes" id="UP000237144"/>
    </source>
</evidence>
<keyword evidence="1" id="KW-0175">Coiled coil</keyword>
<keyword evidence="5" id="KW-1185">Reference proteome</keyword>
<organism evidence="4 5">
    <name type="scientific">Rhodotorula taiwanensis</name>
    <dbReference type="NCBI Taxonomy" id="741276"/>
    <lineage>
        <taxon>Eukaryota</taxon>
        <taxon>Fungi</taxon>
        <taxon>Dikarya</taxon>
        <taxon>Basidiomycota</taxon>
        <taxon>Pucciniomycotina</taxon>
        <taxon>Microbotryomycetes</taxon>
        <taxon>Sporidiobolales</taxon>
        <taxon>Sporidiobolaceae</taxon>
        <taxon>Rhodotorula</taxon>
    </lineage>
</organism>